<dbReference type="InterPro" id="IPR002168">
    <property type="entry name" value="Lipase_GDXG_HIS_AS"/>
</dbReference>
<organism evidence="4 5">
    <name type="scientific">Meridianimarinicoccus marinus</name>
    <dbReference type="NCBI Taxonomy" id="3231483"/>
    <lineage>
        <taxon>Bacteria</taxon>
        <taxon>Pseudomonadati</taxon>
        <taxon>Pseudomonadota</taxon>
        <taxon>Alphaproteobacteria</taxon>
        <taxon>Rhodobacterales</taxon>
        <taxon>Paracoccaceae</taxon>
        <taxon>Meridianimarinicoccus</taxon>
    </lineage>
</organism>
<reference evidence="4 5" key="1">
    <citation type="submission" date="2024-07" db="EMBL/GenBank/DDBJ databases">
        <authorList>
            <person name="Kang M."/>
        </authorList>
    </citation>
    <scope>NUCLEOTIDE SEQUENCE [LARGE SCALE GENOMIC DNA]</scope>
    <source>
        <strain evidence="4 5">DFM31</strain>
    </source>
</reference>
<protein>
    <submittedName>
        <fullName evidence="4">Alpha/beta hydrolase</fullName>
    </submittedName>
</protein>
<proteinExistence type="inferred from homology"/>
<gene>
    <name evidence="4" type="ORF">AB0T83_00965</name>
</gene>
<dbReference type="EMBL" id="JBFBVU010000001">
    <property type="protein sequence ID" value="MEV8465351.1"/>
    <property type="molecule type" value="Genomic_DNA"/>
</dbReference>
<feature type="domain" description="Alpha/beta hydrolase fold-3" evidence="3">
    <location>
        <begin position="78"/>
        <end position="277"/>
    </location>
</feature>
<dbReference type="InterPro" id="IPR013094">
    <property type="entry name" value="AB_hydrolase_3"/>
</dbReference>
<dbReference type="PANTHER" id="PTHR23025">
    <property type="entry name" value="TRIACYLGLYCEROL LIPASE"/>
    <property type="match status" value="1"/>
</dbReference>
<dbReference type="Pfam" id="PF07859">
    <property type="entry name" value="Abhydrolase_3"/>
    <property type="match status" value="1"/>
</dbReference>
<evidence type="ECO:0000259" key="3">
    <source>
        <dbReference type="Pfam" id="PF07859"/>
    </source>
</evidence>
<evidence type="ECO:0000256" key="2">
    <source>
        <dbReference type="ARBA" id="ARBA00022801"/>
    </source>
</evidence>
<sequence>MTQPSPSMRRVLDRLAREDADLGDPTQMAPQHGRTMAALCNLRWNDPLPTVAEARNVLHAGLPARWVVPDNDKGTHALLHVHGGGWAFCSPTTHEGAARRLAQACACPVLTVDYRLAPENPYPAGLEDVLAAWRGRDGARDWGICGDSAGANLALAAMLRLIDEAEDLPVAALLFYGVYGAEFDTESYLAHSDGPGLTRDKMRRYWDWYADADARADPCVAPLRASIAQLAALPPLYLNAAEIDPLLSDTEQLVARLRGLGRDDPYDRIDGVVHGFMQMGQALPEARGAFDRAGQIFQDITA</sequence>
<dbReference type="PANTHER" id="PTHR23025:SF3">
    <property type="entry name" value="HORMONE-SENSITIVE LIPASE"/>
    <property type="match status" value="1"/>
</dbReference>
<evidence type="ECO:0000313" key="4">
    <source>
        <dbReference type="EMBL" id="MEV8465351.1"/>
    </source>
</evidence>
<dbReference type="Proteomes" id="UP001553161">
    <property type="component" value="Unassembled WGS sequence"/>
</dbReference>
<comment type="similarity">
    <text evidence="1">Belongs to the 'GDXG' lipolytic enzyme family.</text>
</comment>
<comment type="caution">
    <text evidence="4">The sequence shown here is derived from an EMBL/GenBank/DDBJ whole genome shotgun (WGS) entry which is preliminary data.</text>
</comment>
<dbReference type="SUPFAM" id="SSF53474">
    <property type="entry name" value="alpha/beta-Hydrolases"/>
    <property type="match status" value="1"/>
</dbReference>
<name>A0ABV3L1E4_9RHOB</name>
<evidence type="ECO:0000256" key="1">
    <source>
        <dbReference type="ARBA" id="ARBA00010515"/>
    </source>
</evidence>
<dbReference type="InterPro" id="IPR029058">
    <property type="entry name" value="AB_hydrolase_fold"/>
</dbReference>
<dbReference type="RefSeq" id="WP_366190771.1">
    <property type="nucleotide sequence ID" value="NZ_JBFBVU010000001.1"/>
</dbReference>
<dbReference type="PROSITE" id="PS01173">
    <property type="entry name" value="LIPASE_GDXG_HIS"/>
    <property type="match status" value="1"/>
</dbReference>
<dbReference type="Gene3D" id="3.40.50.1820">
    <property type="entry name" value="alpha/beta hydrolase"/>
    <property type="match status" value="1"/>
</dbReference>
<keyword evidence="2 4" id="KW-0378">Hydrolase</keyword>
<evidence type="ECO:0000313" key="5">
    <source>
        <dbReference type="Proteomes" id="UP001553161"/>
    </source>
</evidence>
<dbReference type="GO" id="GO:0016787">
    <property type="term" value="F:hydrolase activity"/>
    <property type="evidence" value="ECO:0007669"/>
    <property type="project" value="UniProtKB-KW"/>
</dbReference>
<accession>A0ABV3L1E4</accession>
<keyword evidence="5" id="KW-1185">Reference proteome</keyword>